<keyword evidence="2" id="KW-1185">Reference proteome</keyword>
<evidence type="ECO:0000313" key="1">
    <source>
        <dbReference type="EMBL" id="OQR78487.1"/>
    </source>
</evidence>
<name>A0A1V9XY89_9ACAR</name>
<reference evidence="1 2" key="1">
    <citation type="journal article" date="2017" name="Gigascience">
        <title>Draft genome of the honey bee ectoparasitic mite, Tropilaelaps mercedesae, is shaped by the parasitic life history.</title>
        <authorList>
            <person name="Dong X."/>
            <person name="Armstrong S.D."/>
            <person name="Xia D."/>
            <person name="Makepeace B.L."/>
            <person name="Darby A.C."/>
            <person name="Kadowaki T."/>
        </authorList>
    </citation>
    <scope>NUCLEOTIDE SEQUENCE [LARGE SCALE GENOMIC DNA]</scope>
    <source>
        <strain evidence="1">Wuxi-XJTLU</strain>
    </source>
</reference>
<gene>
    <name evidence="1" type="ORF">BIW11_02722</name>
</gene>
<proteinExistence type="predicted"/>
<dbReference type="EMBL" id="MNPL01002179">
    <property type="protein sequence ID" value="OQR78487.1"/>
    <property type="molecule type" value="Genomic_DNA"/>
</dbReference>
<comment type="caution">
    <text evidence="1">The sequence shown here is derived from an EMBL/GenBank/DDBJ whole genome shotgun (WGS) entry which is preliminary data.</text>
</comment>
<dbReference type="InParanoid" id="A0A1V9XY89"/>
<dbReference type="AlphaFoldDB" id="A0A1V9XY89"/>
<organism evidence="1 2">
    <name type="scientific">Tropilaelaps mercedesae</name>
    <dbReference type="NCBI Taxonomy" id="418985"/>
    <lineage>
        <taxon>Eukaryota</taxon>
        <taxon>Metazoa</taxon>
        <taxon>Ecdysozoa</taxon>
        <taxon>Arthropoda</taxon>
        <taxon>Chelicerata</taxon>
        <taxon>Arachnida</taxon>
        <taxon>Acari</taxon>
        <taxon>Parasitiformes</taxon>
        <taxon>Mesostigmata</taxon>
        <taxon>Gamasina</taxon>
        <taxon>Dermanyssoidea</taxon>
        <taxon>Laelapidae</taxon>
        <taxon>Tropilaelaps</taxon>
    </lineage>
</organism>
<sequence length="201" mass="21594">MRYNEYTRSQQRPNKLVRAQSLTHAKGATSEAANMPCQICCHLGWTRIFAIIELGSTFVVGPLHTSHWSTAEQLEGQQAEIIAACHHRSRHQQAPLIVKRPSAAPQPPLLAALDIKATPNTACVFDARLLAYSPARVALFFFSSRSLVSLVPFVWPDHSAAPNANAPDPPLAPGDLHNRDGSVNVAPAIIGPAAKVSSSPG</sequence>
<evidence type="ECO:0000313" key="2">
    <source>
        <dbReference type="Proteomes" id="UP000192247"/>
    </source>
</evidence>
<protein>
    <submittedName>
        <fullName evidence="1">Uncharacterized protein</fullName>
    </submittedName>
</protein>
<accession>A0A1V9XY89</accession>
<dbReference type="Proteomes" id="UP000192247">
    <property type="component" value="Unassembled WGS sequence"/>
</dbReference>